<dbReference type="AlphaFoldDB" id="A0A1I5WXS6"/>
<reference evidence="2 3" key="1">
    <citation type="submission" date="2016-10" db="EMBL/GenBank/DDBJ databases">
        <authorList>
            <person name="de Groot N.N."/>
        </authorList>
    </citation>
    <scope>NUCLEOTIDE SEQUENCE [LARGE SCALE GENOMIC DNA]</scope>
    <source>
        <strain evidence="2 3">DSM 43067</strain>
    </source>
</reference>
<feature type="region of interest" description="Disordered" evidence="1">
    <location>
        <begin position="1"/>
        <end position="25"/>
    </location>
</feature>
<proteinExistence type="predicted"/>
<accession>A0A1I5WXS6</accession>
<sequence>MGRTLPLSRVRSVPAERPMSQASRDAWRPRIMGESLPADMSYRTSVLVAWSRMGGAFSRRLRAVVTTSSSSATKSAGQSSGVKPTCRSTWWTSTSQSRASAILAAGCRCPAVHWTICRQASAGISEYSAANWSALARTSAISSVVLRSAPASIWAARAVRLGYSCAGSPVRAQFSSRVPPSALRARWVSTWPRVQPGSRDGRRMSSSLRPSVVVIRCSVAVVIRSRSTAGSKPDSRSGAMHS</sequence>
<organism evidence="2 3">
    <name type="scientific">Actinomadura madurae</name>
    <dbReference type="NCBI Taxonomy" id="1993"/>
    <lineage>
        <taxon>Bacteria</taxon>
        <taxon>Bacillati</taxon>
        <taxon>Actinomycetota</taxon>
        <taxon>Actinomycetes</taxon>
        <taxon>Streptosporangiales</taxon>
        <taxon>Thermomonosporaceae</taxon>
        <taxon>Actinomadura</taxon>
    </lineage>
</organism>
<evidence type="ECO:0000256" key="1">
    <source>
        <dbReference type="SAM" id="MobiDB-lite"/>
    </source>
</evidence>
<evidence type="ECO:0000313" key="2">
    <source>
        <dbReference type="EMBL" id="SFQ24489.1"/>
    </source>
</evidence>
<protein>
    <submittedName>
        <fullName evidence="2">Uncharacterized protein</fullName>
    </submittedName>
</protein>
<evidence type="ECO:0000313" key="3">
    <source>
        <dbReference type="Proteomes" id="UP000183413"/>
    </source>
</evidence>
<dbReference type="Proteomes" id="UP000183413">
    <property type="component" value="Unassembled WGS sequence"/>
</dbReference>
<name>A0A1I5WXS6_9ACTN</name>
<gene>
    <name evidence="2" type="ORF">SAMN04489713_12520</name>
</gene>
<dbReference type="InParanoid" id="A0A1I5WXS6"/>
<keyword evidence="3" id="KW-1185">Reference proteome</keyword>
<dbReference type="EMBL" id="FOVH01000025">
    <property type="protein sequence ID" value="SFQ24489.1"/>
    <property type="molecule type" value="Genomic_DNA"/>
</dbReference>